<gene>
    <name evidence="8" type="ORF">C1I93_23440</name>
</gene>
<dbReference type="PANTHER" id="PTHR30614">
    <property type="entry name" value="MEMBRANE COMPONENT OF AMINO ACID ABC TRANSPORTER"/>
    <property type="match status" value="1"/>
</dbReference>
<keyword evidence="6" id="KW-0813">Transport</keyword>
<dbReference type="Proteomes" id="UP000248627">
    <property type="component" value="Unassembled WGS sequence"/>
</dbReference>
<dbReference type="OrthoDB" id="92598at2"/>
<keyword evidence="3" id="KW-0029">Amino-acid transport</keyword>
<evidence type="ECO:0000256" key="6">
    <source>
        <dbReference type="RuleBase" id="RU363032"/>
    </source>
</evidence>
<keyword evidence="5 6" id="KW-0472">Membrane</keyword>
<evidence type="ECO:0000256" key="3">
    <source>
        <dbReference type="ARBA" id="ARBA00022970"/>
    </source>
</evidence>
<dbReference type="GO" id="GO:0005886">
    <property type="term" value="C:plasma membrane"/>
    <property type="evidence" value="ECO:0007669"/>
    <property type="project" value="UniProtKB-SubCell"/>
</dbReference>
<comment type="similarity">
    <text evidence="6">Belongs to the binding-protein-dependent transport system permease family.</text>
</comment>
<feature type="transmembrane region" description="Helical" evidence="6">
    <location>
        <begin position="266"/>
        <end position="287"/>
    </location>
</feature>
<comment type="subcellular location">
    <subcellularLocation>
        <location evidence="6">Cell membrane</location>
        <topology evidence="6">Multi-pass membrane protein</topology>
    </subcellularLocation>
    <subcellularLocation>
        <location evidence="1">Membrane</location>
        <topology evidence="1">Multi-pass membrane protein</topology>
    </subcellularLocation>
</comment>
<dbReference type="CDD" id="cd06261">
    <property type="entry name" value="TM_PBP2"/>
    <property type="match status" value="1"/>
</dbReference>
<protein>
    <submittedName>
        <fullName evidence="8">ABC transporter permease</fullName>
    </submittedName>
</protein>
<feature type="domain" description="ABC transmembrane type-1" evidence="7">
    <location>
        <begin position="68"/>
        <end position="288"/>
    </location>
</feature>
<dbReference type="InterPro" id="IPR043429">
    <property type="entry name" value="ArtM/GltK/GlnP/TcyL/YhdX-like"/>
</dbReference>
<dbReference type="AlphaFoldDB" id="A0A2W2DBE7"/>
<sequence>MSVDTDKSARARPEPIQAVPVRHPGRWVAVAVIGVLVAMFVHLLVTNQAFNWSFMIDNMFRPPIVAGVRGSIALLVTSMLIGIVLGVVIAIMRLSENPVLRGVSWAYTWFFRAVPRLVLAILFGNLGILWARIEFGLPFDRQIGALFGIQDFEARLFGFSAVDILTGFVAGMLALGLSEAAYMAEIIRAGIQSVDEGQTEAAQALGMNRGQILRRIVLPQAMRVIVPPTGNETIAMLKDTSLVAFVPVSAELFFQLRAVGSRTFQVFPMLVAATIWYLLLTSVLLAGQHYLERHFAKGTSRAGQAKARLRGMAVGGGGATGGGGGV</sequence>
<dbReference type="Pfam" id="PF00528">
    <property type="entry name" value="BPD_transp_1"/>
    <property type="match status" value="1"/>
</dbReference>
<evidence type="ECO:0000256" key="2">
    <source>
        <dbReference type="ARBA" id="ARBA00022692"/>
    </source>
</evidence>
<feature type="transmembrane region" description="Helical" evidence="6">
    <location>
        <begin position="113"/>
        <end position="133"/>
    </location>
</feature>
<dbReference type="InterPro" id="IPR000515">
    <property type="entry name" value="MetI-like"/>
</dbReference>
<organism evidence="8 9">
    <name type="scientific">Micromonospora endophytica</name>
    <dbReference type="NCBI Taxonomy" id="515350"/>
    <lineage>
        <taxon>Bacteria</taxon>
        <taxon>Bacillati</taxon>
        <taxon>Actinomycetota</taxon>
        <taxon>Actinomycetes</taxon>
        <taxon>Micromonosporales</taxon>
        <taxon>Micromonosporaceae</taxon>
        <taxon>Micromonospora</taxon>
    </lineage>
</organism>
<accession>A0A2W2DBE7</accession>
<keyword evidence="4 6" id="KW-1133">Transmembrane helix</keyword>
<evidence type="ECO:0000256" key="1">
    <source>
        <dbReference type="ARBA" id="ARBA00004141"/>
    </source>
</evidence>
<proteinExistence type="inferred from homology"/>
<dbReference type="RefSeq" id="WP_111245459.1">
    <property type="nucleotide sequence ID" value="NZ_POTX01000204.1"/>
</dbReference>
<comment type="caution">
    <text evidence="8">The sequence shown here is derived from an EMBL/GenBank/DDBJ whole genome shotgun (WGS) entry which is preliminary data.</text>
</comment>
<dbReference type="GO" id="GO:0006865">
    <property type="term" value="P:amino acid transport"/>
    <property type="evidence" value="ECO:0007669"/>
    <property type="project" value="UniProtKB-KW"/>
</dbReference>
<feature type="transmembrane region" description="Helical" evidence="6">
    <location>
        <begin position="154"/>
        <end position="175"/>
    </location>
</feature>
<keyword evidence="9" id="KW-1185">Reference proteome</keyword>
<dbReference type="SUPFAM" id="SSF161098">
    <property type="entry name" value="MetI-like"/>
    <property type="match status" value="1"/>
</dbReference>
<dbReference type="GO" id="GO:0055085">
    <property type="term" value="P:transmembrane transport"/>
    <property type="evidence" value="ECO:0007669"/>
    <property type="project" value="InterPro"/>
</dbReference>
<evidence type="ECO:0000313" key="8">
    <source>
        <dbReference type="EMBL" id="PZF89923.1"/>
    </source>
</evidence>
<keyword evidence="2 6" id="KW-0812">Transmembrane</keyword>
<feature type="transmembrane region" description="Helical" evidence="6">
    <location>
        <begin position="71"/>
        <end position="93"/>
    </location>
</feature>
<evidence type="ECO:0000256" key="5">
    <source>
        <dbReference type="ARBA" id="ARBA00023136"/>
    </source>
</evidence>
<feature type="transmembrane region" description="Helical" evidence="6">
    <location>
        <begin position="27"/>
        <end position="50"/>
    </location>
</feature>
<evidence type="ECO:0000256" key="4">
    <source>
        <dbReference type="ARBA" id="ARBA00022989"/>
    </source>
</evidence>
<dbReference type="PROSITE" id="PS50928">
    <property type="entry name" value="ABC_TM1"/>
    <property type="match status" value="1"/>
</dbReference>
<evidence type="ECO:0000259" key="7">
    <source>
        <dbReference type="PROSITE" id="PS50928"/>
    </source>
</evidence>
<dbReference type="InterPro" id="IPR035906">
    <property type="entry name" value="MetI-like_sf"/>
</dbReference>
<dbReference type="PANTHER" id="PTHR30614:SF0">
    <property type="entry name" value="L-CYSTINE TRANSPORT SYSTEM PERMEASE PROTEIN TCYL"/>
    <property type="match status" value="1"/>
</dbReference>
<reference evidence="8 9" key="1">
    <citation type="submission" date="2018-01" db="EMBL/GenBank/DDBJ databases">
        <title>Draft genome sequence of Jishengella endophytica.</title>
        <authorList>
            <person name="Sahin N."/>
            <person name="Ay H."/>
            <person name="Saygin H."/>
        </authorList>
    </citation>
    <scope>NUCLEOTIDE SEQUENCE [LARGE SCALE GENOMIC DNA]</scope>
    <source>
        <strain evidence="8 9">DSM 45430</strain>
    </source>
</reference>
<name>A0A2W2DBE7_9ACTN</name>
<evidence type="ECO:0000313" key="9">
    <source>
        <dbReference type="Proteomes" id="UP000248627"/>
    </source>
</evidence>
<dbReference type="EMBL" id="POTX01000204">
    <property type="protein sequence ID" value="PZF89923.1"/>
    <property type="molecule type" value="Genomic_DNA"/>
</dbReference>
<dbReference type="Gene3D" id="1.10.3720.10">
    <property type="entry name" value="MetI-like"/>
    <property type="match status" value="1"/>
</dbReference>